<name>A0ABU5RWY6_9CYAN</name>
<accession>A0ABU5RWY6</accession>
<gene>
    <name evidence="1" type="ORF">VB738_13580</name>
</gene>
<evidence type="ECO:0000313" key="1">
    <source>
        <dbReference type="EMBL" id="MEA5392288.1"/>
    </source>
</evidence>
<reference evidence="1 2" key="1">
    <citation type="submission" date="2023-12" db="EMBL/GenBank/DDBJ databases">
        <title>Baltic Sea Cyanobacteria.</title>
        <authorList>
            <person name="Delbaje E."/>
            <person name="Fewer D.P."/>
            <person name="Shishido T.K."/>
        </authorList>
    </citation>
    <scope>NUCLEOTIDE SEQUENCE [LARGE SCALE GENOMIC DNA]</scope>
    <source>
        <strain evidence="1 2">UHCC 0139</strain>
    </source>
</reference>
<evidence type="ECO:0000313" key="2">
    <source>
        <dbReference type="Proteomes" id="UP001304461"/>
    </source>
</evidence>
<dbReference type="RefSeq" id="WP_323306244.1">
    <property type="nucleotide sequence ID" value="NZ_JAYGHX010000009.1"/>
</dbReference>
<dbReference type="Proteomes" id="UP001304461">
    <property type="component" value="Unassembled WGS sequence"/>
</dbReference>
<proteinExistence type="predicted"/>
<sequence length="104" mass="10860">MSQPDPRPTDWRAVIAAHPLESHEPAAWLRYGVALSQLIEPSAQERQQQQQVGLAFAHAEALGASKEAVALSQRQATLLSLVEALALAGAEGAAAALEGLADGL</sequence>
<dbReference type="EMBL" id="JAYGHX010000009">
    <property type="protein sequence ID" value="MEA5392288.1"/>
    <property type="molecule type" value="Genomic_DNA"/>
</dbReference>
<keyword evidence="2" id="KW-1185">Reference proteome</keyword>
<comment type="caution">
    <text evidence="1">The sequence shown here is derived from an EMBL/GenBank/DDBJ whole genome shotgun (WGS) entry which is preliminary data.</text>
</comment>
<organism evidence="1 2">
    <name type="scientific">Cyanobium gracile UHCC 0139</name>
    <dbReference type="NCBI Taxonomy" id="3110308"/>
    <lineage>
        <taxon>Bacteria</taxon>
        <taxon>Bacillati</taxon>
        <taxon>Cyanobacteriota</taxon>
        <taxon>Cyanophyceae</taxon>
        <taxon>Synechococcales</taxon>
        <taxon>Prochlorococcaceae</taxon>
        <taxon>Cyanobium</taxon>
    </lineage>
</organism>
<protein>
    <submittedName>
        <fullName evidence="1">Uncharacterized protein</fullName>
    </submittedName>
</protein>